<keyword evidence="5" id="KW-1185">Reference proteome</keyword>
<dbReference type="Proteomes" id="UP000184050">
    <property type="component" value="Unassembled WGS sequence"/>
</dbReference>
<dbReference type="Pfam" id="PF02661">
    <property type="entry name" value="Fic"/>
    <property type="match status" value="1"/>
</dbReference>
<dbReference type="Gene3D" id="1.10.3290.10">
    <property type="entry name" value="Fido-like domain"/>
    <property type="match status" value="1"/>
</dbReference>
<dbReference type="RefSeq" id="WP_073170313.1">
    <property type="nucleotide sequence ID" value="NZ_FQZE01000021.1"/>
</dbReference>
<protein>
    <submittedName>
        <fullName evidence="4">Fic/DOC family protein</fullName>
    </submittedName>
</protein>
<evidence type="ECO:0000256" key="1">
    <source>
        <dbReference type="PIRSR" id="PIRSR640198-1"/>
    </source>
</evidence>
<dbReference type="InterPro" id="IPR040198">
    <property type="entry name" value="Fido_containing"/>
</dbReference>
<organism evidence="4 5">
    <name type="scientific">Tangfeifania diversioriginum</name>
    <dbReference type="NCBI Taxonomy" id="1168035"/>
    <lineage>
        <taxon>Bacteria</taxon>
        <taxon>Pseudomonadati</taxon>
        <taxon>Bacteroidota</taxon>
        <taxon>Bacteroidia</taxon>
        <taxon>Marinilabiliales</taxon>
        <taxon>Prolixibacteraceae</taxon>
        <taxon>Tangfeifania</taxon>
    </lineage>
</organism>
<sequence>MRITERKYLDIYKEEIGNEISSLIKNFDFSENSGGFEYLTKSSAVYSSNIEGNSIDLNSYMNYEMNKDKFKAGKEIEEIEDLIEAYGFAQNNRLNEKNFLNCHKIFSDTLLIRSKRGKYRIEQVGVFGKSGLAYMAIESEFVEKEMKMFFQDINELISTDLNETEVFYFASLIHLRLAHIHPFRDGNGRAARLIEKWFVAEKLGRDFWKMPSEEYYRKNQAKYYETINLGVNFYELNYDECIGFLKMLPNCLK</sequence>
<dbReference type="PANTHER" id="PTHR13504:SF38">
    <property type="entry name" value="FIDO DOMAIN-CONTAINING PROTEIN"/>
    <property type="match status" value="1"/>
</dbReference>
<feature type="domain" description="Fido" evidence="3">
    <location>
        <begin position="94"/>
        <end position="247"/>
    </location>
</feature>
<evidence type="ECO:0000313" key="4">
    <source>
        <dbReference type="EMBL" id="SHJ50011.1"/>
    </source>
</evidence>
<dbReference type="GO" id="GO:0005524">
    <property type="term" value="F:ATP binding"/>
    <property type="evidence" value="ECO:0007669"/>
    <property type="project" value="UniProtKB-KW"/>
</dbReference>
<reference evidence="4 5" key="1">
    <citation type="submission" date="2016-11" db="EMBL/GenBank/DDBJ databases">
        <authorList>
            <person name="Jaros S."/>
            <person name="Januszkiewicz K."/>
            <person name="Wedrychowicz H."/>
        </authorList>
    </citation>
    <scope>NUCLEOTIDE SEQUENCE [LARGE SCALE GENOMIC DNA]</scope>
    <source>
        <strain evidence="4 5">DSM 27063</strain>
    </source>
</reference>
<dbReference type="STRING" id="1168035.SAMN05444280_12125"/>
<evidence type="ECO:0000313" key="5">
    <source>
        <dbReference type="Proteomes" id="UP000184050"/>
    </source>
</evidence>
<keyword evidence="2" id="KW-0547">Nucleotide-binding</keyword>
<dbReference type="PROSITE" id="PS51459">
    <property type="entry name" value="FIDO"/>
    <property type="match status" value="1"/>
</dbReference>
<dbReference type="InterPro" id="IPR036597">
    <property type="entry name" value="Fido-like_dom_sf"/>
</dbReference>
<feature type="binding site" evidence="2">
    <location>
        <begin position="185"/>
        <end position="192"/>
    </location>
    <ligand>
        <name>ATP</name>
        <dbReference type="ChEBI" id="CHEBI:30616"/>
    </ligand>
</feature>
<dbReference type="PANTHER" id="PTHR13504">
    <property type="entry name" value="FIDO DOMAIN-CONTAINING PROTEIN DDB_G0283145"/>
    <property type="match status" value="1"/>
</dbReference>
<keyword evidence="2" id="KW-0067">ATP-binding</keyword>
<dbReference type="OrthoDB" id="9814400at2"/>
<feature type="active site" evidence="1">
    <location>
        <position position="181"/>
    </location>
</feature>
<dbReference type="SUPFAM" id="SSF140931">
    <property type="entry name" value="Fic-like"/>
    <property type="match status" value="1"/>
</dbReference>
<dbReference type="AlphaFoldDB" id="A0A1M6JTK9"/>
<gene>
    <name evidence="4" type="ORF">SAMN05444280_12125</name>
</gene>
<dbReference type="InterPro" id="IPR003812">
    <property type="entry name" value="Fido"/>
</dbReference>
<evidence type="ECO:0000256" key="2">
    <source>
        <dbReference type="PIRSR" id="PIRSR640198-2"/>
    </source>
</evidence>
<dbReference type="EMBL" id="FQZE01000021">
    <property type="protein sequence ID" value="SHJ50011.1"/>
    <property type="molecule type" value="Genomic_DNA"/>
</dbReference>
<proteinExistence type="predicted"/>
<name>A0A1M6JTK9_9BACT</name>
<evidence type="ECO:0000259" key="3">
    <source>
        <dbReference type="PROSITE" id="PS51459"/>
    </source>
</evidence>
<accession>A0A1M6JTK9</accession>